<dbReference type="HOGENOM" id="CLU_175516_2_1_5"/>
<evidence type="ECO:0000313" key="1">
    <source>
        <dbReference type="EMBL" id="AIK96706.1"/>
    </source>
</evidence>
<gene>
    <name evidence="1" type="ORF">ID47_08205</name>
</gene>
<proteinExistence type="predicted"/>
<evidence type="ECO:0000313" key="2">
    <source>
        <dbReference type="Proteomes" id="UP000028926"/>
    </source>
</evidence>
<dbReference type="Pfam" id="PF04325">
    <property type="entry name" value="DUF465"/>
    <property type="match status" value="1"/>
</dbReference>
<dbReference type="eggNOG" id="ENOG5031BNZ">
    <property type="taxonomic scope" value="Bacteria"/>
</dbReference>
<reference evidence="1 2" key="1">
    <citation type="submission" date="2014-07" db="EMBL/GenBank/DDBJ databases">
        <title>Comparative genomic insights into amoeba endosymbionts belonging to the families of Holosporaceae and Candidatus Midichloriaceae within Rickettsiales.</title>
        <authorList>
            <person name="Wang Z."/>
            <person name="Wu M."/>
        </authorList>
    </citation>
    <scope>NUCLEOTIDE SEQUENCE [LARGE SCALE GENOMIC DNA]</scope>
    <source>
        <strain evidence="1">PRA3</strain>
    </source>
</reference>
<protein>
    <recommendedName>
        <fullName evidence="3">DUF465 domain-containing protein</fullName>
    </recommendedName>
</protein>
<dbReference type="InterPro" id="IPR038444">
    <property type="entry name" value="DUF465_sf"/>
</dbReference>
<organism evidence="1 2">
    <name type="scientific">Candidatus Odyssella acanthamoebae</name>
    <dbReference type="NCBI Taxonomy" id="91604"/>
    <lineage>
        <taxon>Bacteria</taxon>
        <taxon>Pseudomonadati</taxon>
        <taxon>Pseudomonadota</taxon>
        <taxon>Alphaproteobacteria</taxon>
        <taxon>Holosporales</taxon>
        <taxon>Candidatus Paracaedibacteraceae</taxon>
        <taxon>Candidatus Odyssella</taxon>
    </lineage>
</organism>
<dbReference type="EMBL" id="CP008941">
    <property type="protein sequence ID" value="AIK96706.1"/>
    <property type="molecule type" value="Genomic_DNA"/>
</dbReference>
<dbReference type="InterPro" id="IPR007420">
    <property type="entry name" value="DUF465"/>
</dbReference>
<dbReference type="Proteomes" id="UP000028926">
    <property type="component" value="Chromosome"/>
</dbReference>
<dbReference type="RefSeq" id="WP_038465340.1">
    <property type="nucleotide sequence ID" value="NZ_CP008941.1"/>
</dbReference>
<dbReference type="KEGG" id="paca:ID47_08205"/>
<accession>A0A077AWB0</accession>
<sequence>MNIQSHLEALLKKHEELDKEIRRIETHAFVSETNLHEMKKKRLKVKEEIERTKNYADRRS</sequence>
<dbReference type="Gene3D" id="6.10.280.50">
    <property type="match status" value="1"/>
</dbReference>
<evidence type="ECO:0008006" key="3">
    <source>
        <dbReference type="Google" id="ProtNLM"/>
    </source>
</evidence>
<keyword evidence="2" id="KW-1185">Reference proteome</keyword>
<name>A0A077AWB0_9PROT</name>
<dbReference type="AlphaFoldDB" id="A0A077AWB0"/>